<dbReference type="AlphaFoldDB" id="A0A1Y1YQK2"/>
<dbReference type="InterPro" id="IPR001128">
    <property type="entry name" value="Cyt_P450"/>
</dbReference>
<evidence type="ECO:0000256" key="13">
    <source>
        <dbReference type="RuleBase" id="RU000461"/>
    </source>
</evidence>
<dbReference type="GO" id="GO:0009403">
    <property type="term" value="P:toxin biosynthetic process"/>
    <property type="evidence" value="ECO:0007669"/>
    <property type="project" value="UniProtKB-ARBA"/>
</dbReference>
<dbReference type="Gene3D" id="1.10.630.10">
    <property type="entry name" value="Cytochrome P450"/>
    <property type="match status" value="1"/>
</dbReference>
<sequence>MMELLPEATALTYFNAVALVIGFWLISVVLYGLYNITLHPLRSYPGPPLWRAYRFPWVRSTLAGRFPTDVLKLHNTYGPVVRVSPNELSYTDSRASKPIYGHHNPTAEGCSEFVKDLGEYQVPPNGVRSILSADTTTHGRYRRLLSHSFSEKGMREMQPRIQSYVEQLIQGLKDVAKTDSYIDISEWFTWATFDMIGDLAFGKPFNCLETREMDPWMLAVFGNVKSTMYVNAIRNYGLGFLLPWLTPKGLLELRQANTDRAFNKTKERLKYGTDRGDFWDNVIAKSDFDKGTGMTLGEMTSNAAVLVLGGSETTATLLSGTIYLLLMNPDKMEKLLGEVREAFNHDSEIDLISVGKLDYMLAVLDEAMRVYPPVPNQGNRLVPASGAMIAGKWVPGGTSVQVQQWASNHSSSNFAQPDAFIPERWLTNAPAEFATDDRAARTPFSLGPRNCIGRNLAYAEVRLILARVCFNFDLELDEKRCKDWIRDQKVYALWEKNPLWVRLSMRSAKT</sequence>
<keyword evidence="7 14" id="KW-1133">Transmembrane helix</keyword>
<comment type="similarity">
    <text evidence="3 13">Belongs to the cytochrome P450 family.</text>
</comment>
<evidence type="ECO:0000256" key="12">
    <source>
        <dbReference type="PIRSR" id="PIRSR602401-1"/>
    </source>
</evidence>
<dbReference type="PANTHER" id="PTHR24305">
    <property type="entry name" value="CYTOCHROME P450"/>
    <property type="match status" value="1"/>
</dbReference>
<dbReference type="InterPro" id="IPR050121">
    <property type="entry name" value="Cytochrome_P450_monoxygenase"/>
</dbReference>
<dbReference type="GO" id="GO:0004497">
    <property type="term" value="F:monooxygenase activity"/>
    <property type="evidence" value="ECO:0007669"/>
    <property type="project" value="UniProtKB-KW"/>
</dbReference>
<dbReference type="EMBL" id="MCFA01000188">
    <property type="protein sequence ID" value="ORY00094.1"/>
    <property type="molecule type" value="Genomic_DNA"/>
</dbReference>
<evidence type="ECO:0000256" key="1">
    <source>
        <dbReference type="ARBA" id="ARBA00001971"/>
    </source>
</evidence>
<name>A0A1Y1YQK2_9PLEO</name>
<dbReference type="Pfam" id="PF00067">
    <property type="entry name" value="p450"/>
    <property type="match status" value="1"/>
</dbReference>
<evidence type="ECO:0000313" key="16">
    <source>
        <dbReference type="Proteomes" id="UP000193144"/>
    </source>
</evidence>
<evidence type="ECO:0000313" key="15">
    <source>
        <dbReference type="EMBL" id="ORY00094.1"/>
    </source>
</evidence>
<dbReference type="InterPro" id="IPR017972">
    <property type="entry name" value="Cyt_P450_CS"/>
</dbReference>
<evidence type="ECO:0000256" key="9">
    <source>
        <dbReference type="ARBA" id="ARBA00023004"/>
    </source>
</evidence>
<keyword evidence="11 14" id="KW-0472">Membrane</keyword>
<evidence type="ECO:0000256" key="5">
    <source>
        <dbReference type="ARBA" id="ARBA00022692"/>
    </source>
</evidence>
<dbReference type="STRING" id="1231657.A0A1Y1YQK2"/>
<proteinExistence type="inferred from homology"/>
<dbReference type="SUPFAM" id="SSF48264">
    <property type="entry name" value="Cytochrome P450"/>
    <property type="match status" value="1"/>
</dbReference>
<evidence type="ECO:0000256" key="2">
    <source>
        <dbReference type="ARBA" id="ARBA00004167"/>
    </source>
</evidence>
<gene>
    <name evidence="15" type="ORF">BCR34DRAFT_628048</name>
</gene>
<reference evidence="15 16" key="1">
    <citation type="submission" date="2016-07" db="EMBL/GenBank/DDBJ databases">
        <title>Pervasive Adenine N6-methylation of Active Genes in Fungi.</title>
        <authorList>
            <consortium name="DOE Joint Genome Institute"/>
            <person name="Mondo S.J."/>
            <person name="Dannebaum R.O."/>
            <person name="Kuo R.C."/>
            <person name="Labutti K."/>
            <person name="Haridas S."/>
            <person name="Kuo A."/>
            <person name="Salamov A."/>
            <person name="Ahrendt S.R."/>
            <person name="Lipzen A."/>
            <person name="Sullivan W."/>
            <person name="Andreopoulos W.B."/>
            <person name="Clum A."/>
            <person name="Lindquist E."/>
            <person name="Daum C."/>
            <person name="Ramamoorthy G.K."/>
            <person name="Gryganskyi A."/>
            <person name="Culley D."/>
            <person name="Magnuson J.K."/>
            <person name="James T.Y."/>
            <person name="O'Malley M.A."/>
            <person name="Stajich J.E."/>
            <person name="Spatafora J.W."/>
            <person name="Visel A."/>
            <person name="Grigoriev I.V."/>
        </authorList>
    </citation>
    <scope>NUCLEOTIDE SEQUENCE [LARGE SCALE GENOMIC DNA]</scope>
    <source>
        <strain evidence="15 16">CBS 115471</strain>
    </source>
</reference>
<feature type="binding site" description="axial binding residue" evidence="12">
    <location>
        <position position="451"/>
    </location>
    <ligand>
        <name>heme</name>
        <dbReference type="ChEBI" id="CHEBI:30413"/>
    </ligand>
    <ligandPart>
        <name>Fe</name>
        <dbReference type="ChEBI" id="CHEBI:18248"/>
    </ligandPart>
</feature>
<keyword evidence="9 12" id="KW-0408">Iron</keyword>
<dbReference type="PRINTS" id="PR00385">
    <property type="entry name" value="P450"/>
</dbReference>
<dbReference type="CDD" id="cd11058">
    <property type="entry name" value="CYP60B-like"/>
    <property type="match status" value="1"/>
</dbReference>
<keyword evidence="5 14" id="KW-0812">Transmembrane</keyword>
<organism evidence="15 16">
    <name type="scientific">Clohesyomyces aquaticus</name>
    <dbReference type="NCBI Taxonomy" id="1231657"/>
    <lineage>
        <taxon>Eukaryota</taxon>
        <taxon>Fungi</taxon>
        <taxon>Dikarya</taxon>
        <taxon>Ascomycota</taxon>
        <taxon>Pezizomycotina</taxon>
        <taxon>Dothideomycetes</taxon>
        <taxon>Pleosporomycetidae</taxon>
        <taxon>Pleosporales</taxon>
        <taxon>Lindgomycetaceae</taxon>
        <taxon>Clohesyomyces</taxon>
    </lineage>
</organism>
<evidence type="ECO:0000256" key="7">
    <source>
        <dbReference type="ARBA" id="ARBA00022989"/>
    </source>
</evidence>
<evidence type="ECO:0000256" key="10">
    <source>
        <dbReference type="ARBA" id="ARBA00023033"/>
    </source>
</evidence>
<dbReference type="InterPro" id="IPR036396">
    <property type="entry name" value="Cyt_P450_sf"/>
</dbReference>
<dbReference type="GO" id="GO:0005506">
    <property type="term" value="F:iron ion binding"/>
    <property type="evidence" value="ECO:0007669"/>
    <property type="project" value="InterPro"/>
</dbReference>
<evidence type="ECO:0000256" key="8">
    <source>
        <dbReference type="ARBA" id="ARBA00023002"/>
    </source>
</evidence>
<dbReference type="PANTHER" id="PTHR24305:SF210">
    <property type="entry name" value="CYTOCHROME P450 MONOOXYGENASE ASQL-RELATED"/>
    <property type="match status" value="1"/>
</dbReference>
<comment type="caution">
    <text evidence="15">The sequence shown here is derived from an EMBL/GenBank/DDBJ whole genome shotgun (WGS) entry which is preliminary data.</text>
</comment>
<dbReference type="InterPro" id="IPR002401">
    <property type="entry name" value="Cyt_P450_E_grp-I"/>
</dbReference>
<evidence type="ECO:0000256" key="4">
    <source>
        <dbReference type="ARBA" id="ARBA00022617"/>
    </source>
</evidence>
<feature type="transmembrane region" description="Helical" evidence="14">
    <location>
        <begin position="12"/>
        <end position="34"/>
    </location>
</feature>
<dbReference type="FunFam" id="1.10.630.10:FF:000047">
    <property type="entry name" value="Cytochrome P450 monooxygenase"/>
    <property type="match status" value="1"/>
</dbReference>
<evidence type="ECO:0000256" key="6">
    <source>
        <dbReference type="ARBA" id="ARBA00022723"/>
    </source>
</evidence>
<keyword evidence="16" id="KW-1185">Reference proteome</keyword>
<dbReference type="PROSITE" id="PS00086">
    <property type="entry name" value="CYTOCHROME_P450"/>
    <property type="match status" value="1"/>
</dbReference>
<keyword evidence="8 13" id="KW-0560">Oxidoreductase</keyword>
<accession>A0A1Y1YQK2</accession>
<dbReference type="OrthoDB" id="1470350at2759"/>
<evidence type="ECO:0000256" key="3">
    <source>
        <dbReference type="ARBA" id="ARBA00010617"/>
    </source>
</evidence>
<evidence type="ECO:0000256" key="11">
    <source>
        <dbReference type="ARBA" id="ARBA00023136"/>
    </source>
</evidence>
<dbReference type="Proteomes" id="UP000193144">
    <property type="component" value="Unassembled WGS sequence"/>
</dbReference>
<keyword evidence="4 12" id="KW-0349">Heme</keyword>
<comment type="subcellular location">
    <subcellularLocation>
        <location evidence="2">Membrane</location>
        <topology evidence="2">Single-pass membrane protein</topology>
    </subcellularLocation>
</comment>
<dbReference type="GO" id="GO:0020037">
    <property type="term" value="F:heme binding"/>
    <property type="evidence" value="ECO:0007669"/>
    <property type="project" value="InterPro"/>
</dbReference>
<comment type="cofactor">
    <cofactor evidence="1 12">
        <name>heme</name>
        <dbReference type="ChEBI" id="CHEBI:30413"/>
    </cofactor>
</comment>
<evidence type="ECO:0000256" key="14">
    <source>
        <dbReference type="SAM" id="Phobius"/>
    </source>
</evidence>
<keyword evidence="10 13" id="KW-0503">Monooxygenase</keyword>
<dbReference type="GO" id="GO:0016020">
    <property type="term" value="C:membrane"/>
    <property type="evidence" value="ECO:0007669"/>
    <property type="project" value="UniProtKB-SubCell"/>
</dbReference>
<protein>
    <submittedName>
        <fullName evidence="15">Cytochrome P450</fullName>
    </submittedName>
</protein>
<dbReference type="PRINTS" id="PR00463">
    <property type="entry name" value="EP450I"/>
</dbReference>
<dbReference type="GO" id="GO:0016705">
    <property type="term" value="F:oxidoreductase activity, acting on paired donors, with incorporation or reduction of molecular oxygen"/>
    <property type="evidence" value="ECO:0007669"/>
    <property type="project" value="InterPro"/>
</dbReference>
<keyword evidence="6 12" id="KW-0479">Metal-binding</keyword>